<protein>
    <submittedName>
        <fullName evidence="2">Protein SET DOMAIN GROUP 41 isoform X1</fullName>
    </submittedName>
</protein>
<dbReference type="InterPro" id="IPR011990">
    <property type="entry name" value="TPR-like_helical_dom_sf"/>
</dbReference>
<dbReference type="PANTHER" id="PTHR47780">
    <property type="entry name" value="PROTEIN SET DOMAIN GROUP 41"/>
    <property type="match status" value="1"/>
</dbReference>
<dbReference type="KEGG" id="mcha:111019992"/>
<dbReference type="Proteomes" id="UP000504603">
    <property type="component" value="Unplaced"/>
</dbReference>
<reference evidence="2" key="1">
    <citation type="submission" date="2025-08" db="UniProtKB">
        <authorList>
            <consortium name="RefSeq"/>
        </authorList>
    </citation>
    <scope>IDENTIFICATION</scope>
    <source>
        <strain evidence="2">OHB3-1</strain>
    </source>
</reference>
<dbReference type="GeneID" id="111019992"/>
<dbReference type="RefSeq" id="XP_022152214.1">
    <property type="nucleotide sequence ID" value="XM_022296522.1"/>
</dbReference>
<keyword evidence="1" id="KW-1185">Reference proteome</keyword>
<dbReference type="AlphaFoldDB" id="A0A6J1DFD6"/>
<proteinExistence type="predicted"/>
<dbReference type="PANTHER" id="PTHR47780:SF1">
    <property type="entry name" value="PROTEIN SET DOMAIN GROUP 41"/>
    <property type="match status" value="1"/>
</dbReference>
<dbReference type="Gene3D" id="1.25.40.10">
    <property type="entry name" value="Tetratricopeptide repeat domain"/>
    <property type="match status" value="1"/>
</dbReference>
<evidence type="ECO:0000313" key="2">
    <source>
        <dbReference type="RefSeq" id="XP_022152214.1"/>
    </source>
</evidence>
<accession>A0A6J1DFD6</accession>
<sequence length="357" mass="40361">MRQSELWSRYQFSCCCQRCSMKPQTYVDLALQEISAFKVSLFDSTSISNFYDDNAVRRITDYVDDAISDYLSIGSPESCCEKLENVLTSGFSEDQAKYEEGKPLLNLRLHPLHYLSLNAYTALASAYKVRSSDLLALDSKIDDDDENLRNASTMSRTSAAYSLFLAGATHHLFLSEPSLIASAANCWVVAGESMLILCRSSSFWAADISKWSFPMDKRMCSKCTWVNSFNSSRIHGRDVDFHGISIGTFSCIANISQRCWSFLTHGCPYLKAFTDPFDFSWPKTTPSHSSINRSGACRKTKDIICQCETQVHSNEERQWIFELGMHCLFYGAYLASLCYGHHSHLASQIQNILDEMK</sequence>
<dbReference type="OrthoDB" id="5945798at2759"/>
<evidence type="ECO:0000313" key="1">
    <source>
        <dbReference type="Proteomes" id="UP000504603"/>
    </source>
</evidence>
<organism evidence="1 2">
    <name type="scientific">Momordica charantia</name>
    <name type="common">Bitter gourd</name>
    <name type="synonym">Balsam pear</name>
    <dbReference type="NCBI Taxonomy" id="3673"/>
    <lineage>
        <taxon>Eukaryota</taxon>
        <taxon>Viridiplantae</taxon>
        <taxon>Streptophyta</taxon>
        <taxon>Embryophyta</taxon>
        <taxon>Tracheophyta</taxon>
        <taxon>Spermatophyta</taxon>
        <taxon>Magnoliopsida</taxon>
        <taxon>eudicotyledons</taxon>
        <taxon>Gunneridae</taxon>
        <taxon>Pentapetalae</taxon>
        <taxon>rosids</taxon>
        <taxon>fabids</taxon>
        <taxon>Cucurbitales</taxon>
        <taxon>Cucurbitaceae</taxon>
        <taxon>Momordiceae</taxon>
        <taxon>Momordica</taxon>
    </lineage>
</organism>
<gene>
    <name evidence="2" type="primary">LOC111019992</name>
</gene>
<name>A0A6J1DFD6_MOMCH</name>